<organism evidence="2 3">
    <name type="scientific">Cephalotus follicularis</name>
    <name type="common">Albany pitcher plant</name>
    <dbReference type="NCBI Taxonomy" id="3775"/>
    <lineage>
        <taxon>Eukaryota</taxon>
        <taxon>Viridiplantae</taxon>
        <taxon>Streptophyta</taxon>
        <taxon>Embryophyta</taxon>
        <taxon>Tracheophyta</taxon>
        <taxon>Spermatophyta</taxon>
        <taxon>Magnoliopsida</taxon>
        <taxon>eudicotyledons</taxon>
        <taxon>Gunneridae</taxon>
        <taxon>Pentapetalae</taxon>
        <taxon>rosids</taxon>
        <taxon>fabids</taxon>
        <taxon>Oxalidales</taxon>
        <taxon>Cephalotaceae</taxon>
        <taxon>Cephalotus</taxon>
    </lineage>
</organism>
<dbReference type="AlphaFoldDB" id="A0A1Q3BTA2"/>
<feature type="compositionally biased region" description="Basic and acidic residues" evidence="1">
    <location>
        <begin position="14"/>
        <end position="40"/>
    </location>
</feature>
<keyword evidence="3" id="KW-1185">Reference proteome</keyword>
<evidence type="ECO:0000256" key="1">
    <source>
        <dbReference type="SAM" id="MobiDB-lite"/>
    </source>
</evidence>
<sequence>MEARKQKISWSGHQVEKGEHSRNAPGKKEKRNERSELHKDNLKHKLSRKKETPMGRAPIPAYNNFAPLLESRTTILAVEKDKVPIQWPAPIRSSAEKRDTEKYCRYHRDHGHDIEGCRQLKNQIEDLIRKENLRKYVDRNAHQQRRENIEEAPQQPDEQQHQFRGVIHTISGGVAYGGDHKNAIKAYGRQSLAMQQI</sequence>
<gene>
    <name evidence="2" type="ORF">CFOL_v3_14674</name>
</gene>
<proteinExistence type="predicted"/>
<dbReference type="InParanoid" id="A0A1Q3BTA2"/>
<name>A0A1Q3BTA2_CEPFO</name>
<accession>A0A1Q3BTA2</accession>
<dbReference type="OrthoDB" id="1752268at2759"/>
<evidence type="ECO:0000313" key="3">
    <source>
        <dbReference type="Proteomes" id="UP000187406"/>
    </source>
</evidence>
<dbReference type="Proteomes" id="UP000187406">
    <property type="component" value="Unassembled WGS sequence"/>
</dbReference>
<feature type="region of interest" description="Disordered" evidence="1">
    <location>
        <begin position="1"/>
        <end position="58"/>
    </location>
</feature>
<comment type="caution">
    <text evidence="2">The sequence shown here is derived from an EMBL/GenBank/DDBJ whole genome shotgun (WGS) entry which is preliminary data.</text>
</comment>
<protein>
    <submittedName>
        <fullName evidence="2">Uncharacterized protein</fullName>
    </submittedName>
</protein>
<dbReference type="EMBL" id="BDDD01000882">
    <property type="protein sequence ID" value="GAV71180.1"/>
    <property type="molecule type" value="Genomic_DNA"/>
</dbReference>
<reference evidence="3" key="1">
    <citation type="submission" date="2016-04" db="EMBL/GenBank/DDBJ databases">
        <title>Cephalotus genome sequencing.</title>
        <authorList>
            <person name="Fukushima K."/>
            <person name="Hasebe M."/>
            <person name="Fang X."/>
        </authorList>
    </citation>
    <scope>NUCLEOTIDE SEQUENCE [LARGE SCALE GENOMIC DNA]</scope>
    <source>
        <strain evidence="3">cv. St1</strain>
    </source>
</reference>
<evidence type="ECO:0000313" key="2">
    <source>
        <dbReference type="EMBL" id="GAV71180.1"/>
    </source>
</evidence>